<feature type="domain" description="HEPN" evidence="1">
    <location>
        <begin position="11"/>
        <end position="123"/>
    </location>
</feature>
<evidence type="ECO:0000259" key="1">
    <source>
        <dbReference type="PROSITE" id="PS50910"/>
    </source>
</evidence>
<dbReference type="AlphaFoldDB" id="A0A1F4VIK9"/>
<proteinExistence type="predicted"/>
<reference evidence="2 3" key="1">
    <citation type="journal article" date="2016" name="Nat. Commun.">
        <title>Thousands of microbial genomes shed light on interconnected biogeochemical processes in an aquifer system.</title>
        <authorList>
            <person name="Anantharaman K."/>
            <person name="Brown C.T."/>
            <person name="Hug L.A."/>
            <person name="Sharon I."/>
            <person name="Castelle C.J."/>
            <person name="Probst A.J."/>
            <person name="Thomas B.C."/>
            <person name="Singh A."/>
            <person name="Wilkins M.J."/>
            <person name="Karaoz U."/>
            <person name="Brodie E.L."/>
            <person name="Williams K.H."/>
            <person name="Hubbard S.S."/>
            <person name="Banfield J.F."/>
        </authorList>
    </citation>
    <scope>NUCLEOTIDE SEQUENCE [LARGE SCALE GENOMIC DNA]</scope>
</reference>
<dbReference type="InterPro" id="IPR007842">
    <property type="entry name" value="HEPN_dom"/>
</dbReference>
<dbReference type="SMART" id="SM00748">
    <property type="entry name" value="HEPN"/>
    <property type="match status" value="1"/>
</dbReference>
<sequence>MEKNDVVSHWVQGSEADKAAAEGLYKLGHYNWSLFIWHLVIEKVLKAKIVSINKEISITHDLTRLAKEAELDINQERMDEFKEITGFNLEARYDDYKLSFYKKADKTYTDEWISKCENLFKWIKNQITL</sequence>
<protein>
    <recommendedName>
        <fullName evidence="1">HEPN domain-containing protein</fullName>
    </recommendedName>
</protein>
<dbReference type="PROSITE" id="PS50910">
    <property type="entry name" value="HEPN"/>
    <property type="match status" value="1"/>
</dbReference>
<dbReference type="SUPFAM" id="SSF81593">
    <property type="entry name" value="Nucleotidyltransferase substrate binding subunit/domain"/>
    <property type="match status" value="1"/>
</dbReference>
<dbReference type="EMBL" id="MEVN01000020">
    <property type="protein sequence ID" value="OGC57146.1"/>
    <property type="molecule type" value="Genomic_DNA"/>
</dbReference>
<evidence type="ECO:0000313" key="2">
    <source>
        <dbReference type="EMBL" id="OGC57146.1"/>
    </source>
</evidence>
<name>A0A1F4VIK9_UNCKA</name>
<dbReference type="Gene3D" id="1.20.120.330">
    <property type="entry name" value="Nucleotidyltransferases domain 2"/>
    <property type="match status" value="1"/>
</dbReference>
<gene>
    <name evidence="2" type="ORF">A3H26_02335</name>
</gene>
<dbReference type="STRING" id="1802630.A3H26_02335"/>
<dbReference type="Proteomes" id="UP000177763">
    <property type="component" value="Unassembled WGS sequence"/>
</dbReference>
<organism evidence="2 3">
    <name type="scientific">candidate division WWE3 bacterium RIFCSPLOWO2_12_FULL_36_10</name>
    <dbReference type="NCBI Taxonomy" id="1802630"/>
    <lineage>
        <taxon>Bacteria</taxon>
        <taxon>Katanobacteria</taxon>
    </lineage>
</organism>
<evidence type="ECO:0000313" key="3">
    <source>
        <dbReference type="Proteomes" id="UP000177763"/>
    </source>
</evidence>
<comment type="caution">
    <text evidence="2">The sequence shown here is derived from an EMBL/GenBank/DDBJ whole genome shotgun (WGS) entry which is preliminary data.</text>
</comment>
<dbReference type="Pfam" id="PF05168">
    <property type="entry name" value="HEPN"/>
    <property type="match status" value="1"/>
</dbReference>
<accession>A0A1F4VIK9</accession>